<comment type="subcellular location">
    <subcellularLocation>
        <location evidence="1">Membrane</location>
        <topology evidence="1">Multi-pass membrane protein</topology>
    </subcellularLocation>
</comment>
<dbReference type="GO" id="GO:0016020">
    <property type="term" value="C:membrane"/>
    <property type="evidence" value="ECO:0007669"/>
    <property type="project" value="UniProtKB-SubCell"/>
</dbReference>
<feature type="transmembrane region" description="Helical" evidence="6">
    <location>
        <begin position="85"/>
        <end position="102"/>
    </location>
</feature>
<gene>
    <name evidence="7" type="ORF">BECKFW1821B_GA0114236_102930</name>
</gene>
<proteinExistence type="inferred from homology"/>
<name>A0A450SRP6_9GAMM</name>
<keyword evidence="7" id="KW-0489">Methyltransferase</keyword>
<feature type="transmembrane region" description="Helical" evidence="6">
    <location>
        <begin position="122"/>
        <end position="144"/>
    </location>
</feature>
<reference evidence="7" key="1">
    <citation type="submission" date="2019-02" db="EMBL/GenBank/DDBJ databases">
        <authorList>
            <person name="Gruber-Vodicka R. H."/>
            <person name="Seah K. B. B."/>
        </authorList>
    </citation>
    <scope>NUCLEOTIDE SEQUENCE</scope>
    <source>
        <strain evidence="7">BECK_BZ106</strain>
    </source>
</reference>
<organism evidence="7">
    <name type="scientific">Candidatus Kentrum sp. FW</name>
    <dbReference type="NCBI Taxonomy" id="2126338"/>
    <lineage>
        <taxon>Bacteria</taxon>
        <taxon>Pseudomonadati</taxon>
        <taxon>Pseudomonadota</taxon>
        <taxon>Gammaproteobacteria</taxon>
        <taxon>Candidatus Kentrum</taxon>
    </lineage>
</organism>
<dbReference type="GO" id="GO:0008168">
    <property type="term" value="F:methyltransferase activity"/>
    <property type="evidence" value="ECO:0007669"/>
    <property type="project" value="UniProtKB-KW"/>
</dbReference>
<keyword evidence="5 6" id="KW-0472">Membrane</keyword>
<keyword evidence="3 6" id="KW-0812">Transmembrane</keyword>
<evidence type="ECO:0000256" key="1">
    <source>
        <dbReference type="ARBA" id="ARBA00004141"/>
    </source>
</evidence>
<feature type="transmembrane region" description="Helical" evidence="6">
    <location>
        <begin position="12"/>
        <end position="35"/>
    </location>
</feature>
<comment type="similarity">
    <text evidence="2">Belongs to the nurim family.</text>
</comment>
<evidence type="ECO:0000256" key="3">
    <source>
        <dbReference type="ARBA" id="ARBA00022692"/>
    </source>
</evidence>
<dbReference type="EMBL" id="CAADFD010000029">
    <property type="protein sequence ID" value="VFJ56756.1"/>
    <property type="molecule type" value="Genomic_DNA"/>
</dbReference>
<evidence type="ECO:0000256" key="2">
    <source>
        <dbReference type="ARBA" id="ARBA00010631"/>
    </source>
</evidence>
<evidence type="ECO:0000256" key="6">
    <source>
        <dbReference type="SAM" id="Phobius"/>
    </source>
</evidence>
<dbReference type="PANTHER" id="PTHR31040">
    <property type="entry name" value="NURIM"/>
    <property type="match status" value="1"/>
</dbReference>
<protein>
    <submittedName>
        <fullName evidence="7">Protein-S-isoprenylcysteine O-methyltransferase Ste14</fullName>
    </submittedName>
</protein>
<keyword evidence="7" id="KW-0808">Transferase</keyword>
<evidence type="ECO:0000256" key="5">
    <source>
        <dbReference type="ARBA" id="ARBA00023136"/>
    </source>
</evidence>
<dbReference type="InterPro" id="IPR033580">
    <property type="entry name" value="Nurim-like"/>
</dbReference>
<dbReference type="GO" id="GO:0032259">
    <property type="term" value="P:methylation"/>
    <property type="evidence" value="ECO:0007669"/>
    <property type="project" value="UniProtKB-KW"/>
</dbReference>
<evidence type="ECO:0000256" key="4">
    <source>
        <dbReference type="ARBA" id="ARBA00022989"/>
    </source>
</evidence>
<dbReference type="Gene3D" id="1.20.120.1630">
    <property type="match status" value="1"/>
</dbReference>
<sequence length="260" mass="28701">MHLPASTKSTIYVFAGLSLIMGMGAVITFTVFLYTGSFAIFDLPFDGTRVLVFDACLCLAFFLQHTGMIRIQAKKKILPKRSFKAIFSIVSGTILLMLVVLWQESPFLIASADGLLRGFMRAVFFVDVVGLIWATASLISMDMFGVQALMARPGPMTNAPVAMSVTTAGAYGWVRHPVYSMTLVLIWAYPDLTADRLLLNVLFTAWIIAGTVWEERDLVEIFGEDYRIYQRTVPMLIPYRRPDRSGAKGISGSASGGTQE</sequence>
<dbReference type="PANTHER" id="PTHR31040:SF1">
    <property type="entry name" value="NURIM"/>
    <property type="match status" value="1"/>
</dbReference>
<feature type="transmembrane region" description="Helical" evidence="6">
    <location>
        <begin position="47"/>
        <end position="64"/>
    </location>
</feature>
<dbReference type="AlphaFoldDB" id="A0A450SRP6"/>
<accession>A0A450SRP6</accession>
<evidence type="ECO:0000313" key="7">
    <source>
        <dbReference type="EMBL" id="VFJ56756.1"/>
    </source>
</evidence>
<keyword evidence="4 6" id="KW-1133">Transmembrane helix</keyword>